<organism evidence="2 3">
    <name type="scientific">Herbaspirillum rubrisubalbicans</name>
    <dbReference type="NCBI Taxonomy" id="80842"/>
    <lineage>
        <taxon>Bacteria</taxon>
        <taxon>Pseudomonadati</taxon>
        <taxon>Pseudomonadota</taxon>
        <taxon>Betaproteobacteria</taxon>
        <taxon>Burkholderiales</taxon>
        <taxon>Oxalobacteraceae</taxon>
        <taxon>Herbaspirillum</taxon>
    </lineage>
</organism>
<dbReference type="Pfam" id="PF00226">
    <property type="entry name" value="DnaJ"/>
    <property type="match status" value="1"/>
</dbReference>
<protein>
    <submittedName>
        <fullName evidence="2">J domain-containing protein</fullName>
    </submittedName>
</protein>
<reference evidence="2 3" key="1">
    <citation type="submission" date="2017-11" db="EMBL/GenBank/DDBJ databases">
        <title>Complete genome sequence of Herbaspirillum rubrisubalbicans DSM 11543.</title>
        <authorList>
            <person name="Chen M."/>
            <person name="An Q."/>
        </authorList>
    </citation>
    <scope>NUCLEOTIDE SEQUENCE [LARGE SCALE GENOMIC DNA]</scope>
    <source>
        <strain evidence="2 3">DSM 11543</strain>
    </source>
</reference>
<dbReference type="InterPro" id="IPR001623">
    <property type="entry name" value="DnaJ_domain"/>
</dbReference>
<evidence type="ECO:0000259" key="1">
    <source>
        <dbReference type="PROSITE" id="PS50076"/>
    </source>
</evidence>
<dbReference type="SUPFAM" id="SSF46565">
    <property type="entry name" value="Chaperone J-domain"/>
    <property type="match status" value="1"/>
</dbReference>
<dbReference type="Gene3D" id="1.10.287.110">
    <property type="entry name" value="DnaJ domain"/>
    <property type="match status" value="1"/>
</dbReference>
<accession>A0AAD0XHN5</accession>
<gene>
    <name evidence="2" type="ORF">RC54_13205</name>
</gene>
<feature type="domain" description="J" evidence="1">
    <location>
        <begin position="301"/>
        <end position="364"/>
    </location>
</feature>
<dbReference type="Proteomes" id="UP000269199">
    <property type="component" value="Chromosome"/>
</dbReference>
<sequence>MRNSTWAKKCTQFDAAGLAQRLRSHPAAQQAYAVARQRLGELQVQMTTLIQDLYGKLKQYGIYNSHQPHDAERAIHLHWRAVLPLGATILPGAQFDKKARMERVVWHSQGVKWHGTHDVSTGTRISVSDWKSAGNGWQQREEIEHHLKRHLKRHWTTSRHEGPPLRHFRVFSPSIPDKHGWFVGMIQDHVGNTEWTTYRHPGLQLHFRRTGWSKPDQNGVVSRTTYDELTKNNWHDTYNPSTGAHHSKSDWRTCADGAGQERTVKDHVTGHIFIEVNAESDPSRFADQEYVGQDLNKLAQESLAALGLEPGERDQGKIRTQFRMLTLRWHPDKQAGKSDQEKEQAQQMYAKIDAAYKFLSSPAYVQL</sequence>
<evidence type="ECO:0000313" key="3">
    <source>
        <dbReference type="Proteomes" id="UP000269199"/>
    </source>
</evidence>
<dbReference type="InterPro" id="IPR050817">
    <property type="entry name" value="DjlA_DnaK_co-chaperone"/>
</dbReference>
<dbReference type="AlphaFoldDB" id="A0AAD0XHN5"/>
<proteinExistence type="predicted"/>
<dbReference type="PANTHER" id="PTHR24074">
    <property type="entry name" value="CO-CHAPERONE PROTEIN DJLA"/>
    <property type="match status" value="1"/>
</dbReference>
<dbReference type="InterPro" id="IPR036869">
    <property type="entry name" value="J_dom_sf"/>
</dbReference>
<dbReference type="SMART" id="SM00271">
    <property type="entry name" value="DnaJ"/>
    <property type="match status" value="1"/>
</dbReference>
<evidence type="ECO:0000313" key="2">
    <source>
        <dbReference type="EMBL" id="AYR24725.1"/>
    </source>
</evidence>
<name>A0AAD0XHN5_9BURK</name>
<dbReference type="PROSITE" id="PS50076">
    <property type="entry name" value="DNAJ_2"/>
    <property type="match status" value="1"/>
</dbReference>
<dbReference type="CDD" id="cd06257">
    <property type="entry name" value="DnaJ"/>
    <property type="match status" value="1"/>
</dbReference>
<dbReference type="EMBL" id="CP024996">
    <property type="protein sequence ID" value="AYR24725.1"/>
    <property type="molecule type" value="Genomic_DNA"/>
</dbReference>